<evidence type="ECO:0000313" key="3">
    <source>
        <dbReference type="EMBL" id="KKL24416.1"/>
    </source>
</evidence>
<dbReference type="PANTHER" id="PTHR42680:SF3">
    <property type="entry name" value="DCTP DEAMINASE"/>
    <property type="match status" value="1"/>
</dbReference>
<gene>
    <name evidence="3" type="ORF">LCGC14_2415540</name>
</gene>
<evidence type="ECO:0000256" key="1">
    <source>
        <dbReference type="ARBA" id="ARBA00022801"/>
    </source>
</evidence>
<dbReference type="CDD" id="cd07557">
    <property type="entry name" value="trimeric_dUTPase"/>
    <property type="match status" value="1"/>
</dbReference>
<name>A0A0F9E3D4_9ZZZZ</name>
<dbReference type="GO" id="GO:0006229">
    <property type="term" value="P:dUTP biosynthetic process"/>
    <property type="evidence" value="ECO:0007669"/>
    <property type="project" value="InterPro"/>
</dbReference>
<dbReference type="SUPFAM" id="SSF51283">
    <property type="entry name" value="dUTPase-like"/>
    <property type="match status" value="1"/>
</dbReference>
<evidence type="ECO:0000256" key="2">
    <source>
        <dbReference type="ARBA" id="ARBA00023080"/>
    </source>
</evidence>
<dbReference type="NCBIfam" id="TIGR02274">
    <property type="entry name" value="dCTP_deam"/>
    <property type="match status" value="1"/>
</dbReference>
<dbReference type="Pfam" id="PF22769">
    <property type="entry name" value="DCD"/>
    <property type="match status" value="1"/>
</dbReference>
<keyword evidence="2" id="KW-0546">Nucleotide metabolism</keyword>
<reference evidence="3" key="1">
    <citation type="journal article" date="2015" name="Nature">
        <title>Complex archaea that bridge the gap between prokaryotes and eukaryotes.</title>
        <authorList>
            <person name="Spang A."/>
            <person name="Saw J.H."/>
            <person name="Jorgensen S.L."/>
            <person name="Zaremba-Niedzwiedzka K."/>
            <person name="Martijn J."/>
            <person name="Lind A.E."/>
            <person name="van Eijk R."/>
            <person name="Schleper C."/>
            <person name="Guy L."/>
            <person name="Ettema T.J."/>
        </authorList>
    </citation>
    <scope>NUCLEOTIDE SEQUENCE</scope>
</reference>
<dbReference type="AlphaFoldDB" id="A0A0F9E3D4"/>
<dbReference type="PANTHER" id="PTHR42680">
    <property type="entry name" value="DCTP DEAMINASE"/>
    <property type="match status" value="1"/>
</dbReference>
<dbReference type="GO" id="GO:0008829">
    <property type="term" value="F:dCTP deaminase activity"/>
    <property type="evidence" value="ECO:0007669"/>
    <property type="project" value="InterPro"/>
</dbReference>
<comment type="caution">
    <text evidence="3">The sequence shown here is derived from an EMBL/GenBank/DDBJ whole genome shotgun (WGS) entry which is preliminary data.</text>
</comment>
<dbReference type="InterPro" id="IPR011962">
    <property type="entry name" value="dCTP_deaminase"/>
</dbReference>
<accession>A0A0F9E3D4</accession>
<dbReference type="InterPro" id="IPR033704">
    <property type="entry name" value="dUTPase_trimeric"/>
</dbReference>
<dbReference type="EMBL" id="LAZR01036602">
    <property type="protein sequence ID" value="KKL24416.1"/>
    <property type="molecule type" value="Genomic_DNA"/>
</dbReference>
<dbReference type="Gene3D" id="2.70.40.10">
    <property type="match status" value="1"/>
</dbReference>
<proteinExistence type="predicted"/>
<sequence length="188" mass="20786">MILSDGDLRARIKSKELIIDPEPPLENFATSSVDLRVGRQFWVWRQEANGVQLNIDCSVAKIPELREYAEEIKPDKKGYIQVPSNGFLLGMTLERLHFPPASKLAGRVEGRSTLARLGLGVHITAPIIHAGFNGPITLEFMNHGPHILKLKAAETCVCQLVVETLTSEPVGELDTVFQHQTGAFGKHK</sequence>
<dbReference type="InterPro" id="IPR036157">
    <property type="entry name" value="dUTPase-like_sf"/>
</dbReference>
<keyword evidence="1" id="KW-0378">Hydrolase</keyword>
<dbReference type="GO" id="GO:0015949">
    <property type="term" value="P:nucleobase-containing small molecule interconversion"/>
    <property type="evidence" value="ECO:0007669"/>
    <property type="project" value="TreeGrafter"/>
</dbReference>
<protein>
    <submittedName>
        <fullName evidence="3">Uncharacterized protein</fullName>
    </submittedName>
</protein>
<organism evidence="3">
    <name type="scientific">marine sediment metagenome</name>
    <dbReference type="NCBI Taxonomy" id="412755"/>
    <lineage>
        <taxon>unclassified sequences</taxon>
        <taxon>metagenomes</taxon>
        <taxon>ecological metagenomes</taxon>
    </lineage>
</organism>